<keyword evidence="5" id="KW-0539">Nucleus</keyword>
<evidence type="ECO:0000313" key="9">
    <source>
        <dbReference type="Proteomes" id="UP000682877"/>
    </source>
</evidence>
<dbReference type="InterPro" id="IPR058032">
    <property type="entry name" value="CDP1-like_a_solenoid_1"/>
</dbReference>
<evidence type="ECO:0000313" key="8">
    <source>
        <dbReference type="EMBL" id="CAE5967809.1"/>
    </source>
</evidence>
<dbReference type="Pfam" id="PF02362">
    <property type="entry name" value="B3"/>
    <property type="match status" value="1"/>
</dbReference>
<keyword evidence="9" id="KW-1185">Reference proteome</keyword>
<evidence type="ECO:0000256" key="1">
    <source>
        <dbReference type="ARBA" id="ARBA00004123"/>
    </source>
</evidence>
<dbReference type="InterPro" id="IPR025344">
    <property type="entry name" value="CDP1-like_IMS"/>
</dbReference>
<dbReference type="Pfam" id="PF25515">
    <property type="entry name" value="Arm_PDR"/>
    <property type="match status" value="1"/>
</dbReference>
<organism evidence="8 9">
    <name type="scientific">Arabidopsis arenosa</name>
    <name type="common">Sand rock-cress</name>
    <name type="synonym">Cardaminopsis arenosa</name>
    <dbReference type="NCBI Taxonomy" id="38785"/>
    <lineage>
        <taxon>Eukaryota</taxon>
        <taxon>Viridiplantae</taxon>
        <taxon>Streptophyta</taxon>
        <taxon>Embryophyta</taxon>
        <taxon>Tracheophyta</taxon>
        <taxon>Spermatophyta</taxon>
        <taxon>Magnoliopsida</taxon>
        <taxon>eudicotyledons</taxon>
        <taxon>Gunneridae</taxon>
        <taxon>Pentapetalae</taxon>
        <taxon>rosids</taxon>
        <taxon>malvids</taxon>
        <taxon>Brassicales</taxon>
        <taxon>Brassicaceae</taxon>
        <taxon>Camelineae</taxon>
        <taxon>Arabidopsis</taxon>
    </lineage>
</organism>
<dbReference type="Proteomes" id="UP000682877">
    <property type="component" value="Chromosome 3"/>
</dbReference>
<dbReference type="GO" id="GO:0005634">
    <property type="term" value="C:nucleus"/>
    <property type="evidence" value="ECO:0007669"/>
    <property type="project" value="UniProtKB-SubCell"/>
</dbReference>
<keyword evidence="2" id="KW-0805">Transcription regulation</keyword>
<dbReference type="AlphaFoldDB" id="A0A8S1ZWD3"/>
<reference evidence="8" key="1">
    <citation type="submission" date="2021-01" db="EMBL/GenBank/DDBJ databases">
        <authorList>
            <person name="Bezrukov I."/>
        </authorList>
    </citation>
    <scope>NUCLEOTIDE SEQUENCE</scope>
</reference>
<feature type="region of interest" description="Disordered" evidence="6">
    <location>
        <begin position="870"/>
        <end position="929"/>
    </location>
</feature>
<protein>
    <recommendedName>
        <fullName evidence="7">TF-B3 domain-containing protein</fullName>
    </recommendedName>
</protein>
<comment type="subcellular location">
    <subcellularLocation>
        <location evidence="1">Nucleus</location>
    </subcellularLocation>
</comment>
<dbReference type="PANTHER" id="PTHR33925">
    <property type="entry name" value="PLASTID DIVISION PROTEIN CDP1, CHLOROPLASTIC-RELATED"/>
    <property type="match status" value="1"/>
</dbReference>
<feature type="compositionally biased region" description="Basic and acidic residues" evidence="6">
    <location>
        <begin position="1072"/>
        <end position="1084"/>
    </location>
</feature>
<evidence type="ECO:0000256" key="6">
    <source>
        <dbReference type="SAM" id="MobiDB-lite"/>
    </source>
</evidence>
<keyword evidence="4" id="KW-0804">Transcription</keyword>
<dbReference type="GO" id="GO:0010020">
    <property type="term" value="P:chloroplast fission"/>
    <property type="evidence" value="ECO:0007669"/>
    <property type="project" value="TreeGrafter"/>
</dbReference>
<name>A0A8S1ZWD3_ARAAE</name>
<dbReference type="GO" id="GO:0003677">
    <property type="term" value="F:DNA binding"/>
    <property type="evidence" value="ECO:0007669"/>
    <property type="project" value="UniProtKB-KW"/>
</dbReference>
<accession>A0A8S1ZWD3</accession>
<evidence type="ECO:0000256" key="4">
    <source>
        <dbReference type="ARBA" id="ARBA00023163"/>
    </source>
</evidence>
<dbReference type="PANTHER" id="PTHR33925:SF2">
    <property type="entry name" value="PLASTID DIVISION PROTEIN CDP1, CHLOROPLASTIC"/>
    <property type="match status" value="1"/>
</dbReference>
<gene>
    <name evidence="8" type="ORF">AARE701A_LOCUS7588</name>
</gene>
<dbReference type="Pfam" id="PF13355">
    <property type="entry name" value="ARC6-like_IMS"/>
    <property type="match status" value="1"/>
</dbReference>
<dbReference type="CDD" id="cd10017">
    <property type="entry name" value="B3_DNA"/>
    <property type="match status" value="1"/>
</dbReference>
<dbReference type="PROSITE" id="PS50863">
    <property type="entry name" value="B3"/>
    <property type="match status" value="1"/>
</dbReference>
<dbReference type="InterPro" id="IPR044685">
    <property type="entry name" value="CPD1-like"/>
</dbReference>
<evidence type="ECO:0000259" key="7">
    <source>
        <dbReference type="PROSITE" id="PS50863"/>
    </source>
</evidence>
<dbReference type="InterPro" id="IPR057137">
    <property type="entry name" value="CDP1-like_a_solenoid_2"/>
</dbReference>
<dbReference type="EMBL" id="LR999453">
    <property type="protein sequence ID" value="CAE5967809.1"/>
    <property type="molecule type" value="Genomic_DNA"/>
</dbReference>
<feature type="region of interest" description="Disordered" evidence="6">
    <location>
        <begin position="1056"/>
        <end position="1084"/>
    </location>
</feature>
<evidence type="ECO:0000256" key="3">
    <source>
        <dbReference type="ARBA" id="ARBA00023125"/>
    </source>
</evidence>
<dbReference type="InterPro" id="IPR015300">
    <property type="entry name" value="DNA-bd_pseudobarrel_sf"/>
</dbReference>
<dbReference type="InterPro" id="IPR003340">
    <property type="entry name" value="B3_DNA-bd"/>
</dbReference>
<dbReference type="SUPFAM" id="SSF101936">
    <property type="entry name" value="DNA-binding pseudobarrel domain"/>
    <property type="match status" value="1"/>
</dbReference>
<evidence type="ECO:0000256" key="2">
    <source>
        <dbReference type="ARBA" id="ARBA00023015"/>
    </source>
</evidence>
<sequence length="1106" mass="123690">MPLAYTFPVLPSSCLLCGISNRGTSFVVDRTELQISGLFVVRSESGEFFGSGLSLRRFQREGRRTLNAAGGGIHVVDNAPSRTSSLAASTSAIEIPVTCYQLIGVSDQAEKDEVVKSVINLKKADAEEGYTMEAAVARQDLLMDVRDKLLFEPEYAGNLKEKIAPKSPLRIPWAWLPGALCLLQEVGQEKLVLDIGRAALRNLDSKPYIHDIFLSMALAECAIAKAAFEANKVSQGFEALARAQCFLKSKVTLGKLALLTQIEESLEELAPPCTLDLLGLPRTPENAERRRGAIAALRELLRQGLSVEASCQIQDWPCFLSQAISRLLATEIVDLLPWDDLAITRKNKKSLESHNQRVVIDFNCFYMVLLAHIAVGFSGKQNETINKAKKICECLIASEGVDLKFEEAFCSFLLKQGSEAEALEKLKQLESNSDSAVRNSILGKESRSTSAAPSLEAWLTESVLANFPDTRGCSPSLANFFRGEKKYPENKKMGSPSIMNHKTNQRPLSTTQFVNSSQHLYTAVEQLTPTDLQSPVVSAKNNDESGASMPSVQLKRNLGVHKNRIWDEWLSQSSLIGRVSVVALLGCTVFFSLKLIGIRSGRLQSLPILVSARPHSESDSFLWKTESGNFRKNIASVNRNGIMGNIKVLMDMLKMHHGEHPDALYLKSSGQSATSLSHSASELHKRPMDTEDAEELVRQWENVKAEALGPTHQVYSLSEVLDESMLVQWQTLAQTAKAKSCYWRFVLLHLEILQAHIFQDGIAGETAEIEALLEEAAELVDESQPKNAKYYSTYKIRYTLKKQEDGLWKFCQSDIQIQNLCSGLSNGVGKSQNPKKMVESELSYEQIRLNRVEENKKRMGELNLNKLAQSLRVSSSSKSSPAKPRTMRIPVDFSEVRRSSRAKGPPPSYKEFGLEPLERRPRRSSQRRDLLNRVYASDDARMYAFDRAEKLQSSLDPEFPSFTKPMLQSHVTGGFWLGLPLPFCKAHMPKRDEMMTLVDEEDEESVVKYLAEKNGLSGGWRGFAIDHQLVDGDALVFQLITRTMFKVYIIRVNEDANNDSDGNEEDEDNDNDLNKKQKENVSEARQKKVECFKVEMGLVRKEWEKN</sequence>
<dbReference type="Pfam" id="PF23468">
    <property type="entry name" value="ARC6"/>
    <property type="match status" value="1"/>
</dbReference>
<dbReference type="GO" id="GO:0009706">
    <property type="term" value="C:chloroplast inner membrane"/>
    <property type="evidence" value="ECO:0007669"/>
    <property type="project" value="TreeGrafter"/>
</dbReference>
<keyword evidence="3" id="KW-0238">DNA-binding</keyword>
<proteinExistence type="predicted"/>
<dbReference type="Gene3D" id="2.40.330.10">
    <property type="entry name" value="DNA-binding pseudobarrel domain"/>
    <property type="match status" value="1"/>
</dbReference>
<evidence type="ECO:0000256" key="5">
    <source>
        <dbReference type="ARBA" id="ARBA00023242"/>
    </source>
</evidence>
<dbReference type="SMART" id="SM01019">
    <property type="entry name" value="B3"/>
    <property type="match status" value="1"/>
</dbReference>
<feature type="compositionally biased region" description="Acidic residues" evidence="6">
    <location>
        <begin position="1056"/>
        <end position="1071"/>
    </location>
</feature>
<feature type="domain" description="TF-B3" evidence="7">
    <location>
        <begin position="962"/>
        <end position="1053"/>
    </location>
</feature>